<evidence type="ECO:0000259" key="9">
    <source>
        <dbReference type="PROSITE" id="PS51188"/>
    </source>
</evidence>
<evidence type="ECO:0000256" key="7">
    <source>
        <dbReference type="SAM" id="MobiDB-lite"/>
    </source>
</evidence>
<keyword evidence="1 6" id="KW-0479">Metal-binding</keyword>
<sequence>MSEISLYEVLGIESSASSTEIKKAYRKLALLYHPDKVLEDERDEAEIKFKEVSAAYEILSDDNKRAHYDQYGTTDGSIPSNNYYDFDPQFGGTAFDGSGNNFDPDDFINFFNHMGGMGGPPPGARGGPGAGGHRNRSSKTEDAVLKVDVTLEDLYRGKVIKMSSTRNKLCSGCKGTGAKPKANPTVCTDCNGQGSIQKIKYIAPGFATREYSECKTCAGEGKIYRIKDKCKKCKGKKTVEENKILEFIIPKGAPSKNGSIILKNESDEEPGKITGDVILEYTCKEHKNFIRSPDNDKNLYTKIKISLVDSLCGFKDRKILKHLDGRWLSISVPQGKVLKPNDCIIIPNEGMPKNDYGNTFGDLYVAFDIEFPKDNWFIEKNDINTLKSVLDISYGSKKTEEDNDDDNINVENVKFKISSKTFLPKSFNIFNSGSNPSEFPELDEQLNNKTDETGGWFSSWW</sequence>
<keyword evidence="2" id="KW-0677">Repeat</keyword>
<dbReference type="CDD" id="cd10747">
    <property type="entry name" value="DnaJ_C"/>
    <property type="match status" value="1"/>
</dbReference>
<feature type="region of interest" description="Disordered" evidence="7">
    <location>
        <begin position="118"/>
        <end position="140"/>
    </location>
</feature>
<dbReference type="Pfam" id="PF00684">
    <property type="entry name" value="DnaJ_CXXCXGXG"/>
    <property type="match status" value="1"/>
</dbReference>
<dbReference type="PANTHER" id="PTHR43888">
    <property type="entry name" value="DNAJ-LIKE-2, ISOFORM A-RELATED"/>
    <property type="match status" value="1"/>
</dbReference>
<dbReference type="Pfam" id="PF00226">
    <property type="entry name" value="DnaJ"/>
    <property type="match status" value="1"/>
</dbReference>
<dbReference type="FunFam" id="2.10.230.10:FF:000001">
    <property type="entry name" value="DnaJ subfamily A member 2"/>
    <property type="match status" value="1"/>
</dbReference>
<dbReference type="InterPro" id="IPR036410">
    <property type="entry name" value="HSP_DnaJ_Cys-rich_dom_sf"/>
</dbReference>
<keyword evidence="3 6" id="KW-0863">Zinc-finger</keyword>
<dbReference type="GO" id="GO:0051082">
    <property type="term" value="F:unfolded protein binding"/>
    <property type="evidence" value="ECO:0007669"/>
    <property type="project" value="InterPro"/>
</dbReference>
<evidence type="ECO:0000259" key="8">
    <source>
        <dbReference type="PROSITE" id="PS50076"/>
    </source>
</evidence>
<dbReference type="InterPro" id="IPR018253">
    <property type="entry name" value="DnaJ_domain_CS"/>
</dbReference>
<name>A0A9W6T397_CANBO</name>
<protein>
    <submittedName>
        <fullName evidence="10">Unnamed protein product</fullName>
    </submittedName>
</protein>
<dbReference type="InterPro" id="IPR002939">
    <property type="entry name" value="DnaJ_C"/>
</dbReference>
<organism evidence="10 11">
    <name type="scientific">Candida boidinii</name>
    <name type="common">Yeast</name>
    <dbReference type="NCBI Taxonomy" id="5477"/>
    <lineage>
        <taxon>Eukaryota</taxon>
        <taxon>Fungi</taxon>
        <taxon>Dikarya</taxon>
        <taxon>Ascomycota</taxon>
        <taxon>Saccharomycotina</taxon>
        <taxon>Pichiomycetes</taxon>
        <taxon>Pichiales</taxon>
        <taxon>Pichiaceae</taxon>
        <taxon>Ogataea</taxon>
        <taxon>Ogataea/Candida clade</taxon>
    </lineage>
</organism>
<dbReference type="SUPFAM" id="SSF57938">
    <property type="entry name" value="DnaJ/Hsp40 cysteine-rich domain"/>
    <property type="match status" value="1"/>
</dbReference>
<dbReference type="SUPFAM" id="SSF49493">
    <property type="entry name" value="HSP40/DnaJ peptide-binding domain"/>
    <property type="match status" value="2"/>
</dbReference>
<evidence type="ECO:0000256" key="5">
    <source>
        <dbReference type="ARBA" id="ARBA00023186"/>
    </source>
</evidence>
<dbReference type="Gene3D" id="2.60.260.20">
    <property type="entry name" value="Urease metallochaperone UreE, N-terminal domain"/>
    <property type="match status" value="2"/>
</dbReference>
<evidence type="ECO:0000256" key="4">
    <source>
        <dbReference type="ARBA" id="ARBA00022833"/>
    </source>
</evidence>
<dbReference type="PROSITE" id="PS50076">
    <property type="entry name" value="DNAJ_2"/>
    <property type="match status" value="1"/>
</dbReference>
<feature type="zinc finger region" description="CR-type" evidence="6">
    <location>
        <begin position="157"/>
        <end position="242"/>
    </location>
</feature>
<accession>A0A9W6T397</accession>
<evidence type="ECO:0000313" key="11">
    <source>
        <dbReference type="Proteomes" id="UP001165120"/>
    </source>
</evidence>
<dbReference type="InterPro" id="IPR036869">
    <property type="entry name" value="J_dom_sf"/>
</dbReference>
<dbReference type="FunFam" id="2.60.260.20:FF:000003">
    <property type="entry name" value="DnaJ subfamily A member 2"/>
    <property type="match status" value="1"/>
</dbReference>
<evidence type="ECO:0000313" key="10">
    <source>
        <dbReference type="EMBL" id="GME73064.1"/>
    </source>
</evidence>
<dbReference type="PROSITE" id="PS51188">
    <property type="entry name" value="ZF_CR"/>
    <property type="match status" value="1"/>
</dbReference>
<keyword evidence="4 6" id="KW-0862">Zinc</keyword>
<evidence type="ECO:0000256" key="3">
    <source>
        <dbReference type="ARBA" id="ARBA00022771"/>
    </source>
</evidence>
<dbReference type="InterPro" id="IPR044713">
    <property type="entry name" value="DNJA1/2-like"/>
</dbReference>
<dbReference type="CDD" id="cd10719">
    <property type="entry name" value="DnaJ_zf"/>
    <property type="match status" value="1"/>
</dbReference>
<dbReference type="InterPro" id="IPR001623">
    <property type="entry name" value="DnaJ_domain"/>
</dbReference>
<dbReference type="SUPFAM" id="SSF46565">
    <property type="entry name" value="Chaperone J-domain"/>
    <property type="match status" value="1"/>
</dbReference>
<feature type="domain" description="J" evidence="8">
    <location>
        <begin position="5"/>
        <end position="72"/>
    </location>
</feature>
<dbReference type="PRINTS" id="PR00625">
    <property type="entry name" value="JDOMAIN"/>
</dbReference>
<dbReference type="GO" id="GO:0030544">
    <property type="term" value="F:Hsp70 protein binding"/>
    <property type="evidence" value="ECO:0007669"/>
    <property type="project" value="InterPro"/>
</dbReference>
<evidence type="ECO:0000256" key="2">
    <source>
        <dbReference type="ARBA" id="ARBA00022737"/>
    </source>
</evidence>
<proteinExistence type="predicted"/>
<dbReference type="Gene3D" id="2.10.230.10">
    <property type="entry name" value="Heat shock protein DnaJ, cysteine-rich domain"/>
    <property type="match status" value="1"/>
</dbReference>
<dbReference type="PROSITE" id="PS00636">
    <property type="entry name" value="DNAJ_1"/>
    <property type="match status" value="1"/>
</dbReference>
<dbReference type="InterPro" id="IPR008971">
    <property type="entry name" value="HSP40/DnaJ_pept-bd"/>
</dbReference>
<comment type="caution">
    <text evidence="10">The sequence shown here is derived from an EMBL/GenBank/DDBJ whole genome shotgun (WGS) entry which is preliminary data.</text>
</comment>
<evidence type="ECO:0000256" key="6">
    <source>
        <dbReference type="PROSITE-ProRule" id="PRU00546"/>
    </source>
</evidence>
<dbReference type="Gene3D" id="1.10.287.110">
    <property type="entry name" value="DnaJ domain"/>
    <property type="match status" value="1"/>
</dbReference>
<dbReference type="Pfam" id="PF01556">
    <property type="entry name" value="DnaJ_C"/>
    <property type="match status" value="1"/>
</dbReference>
<dbReference type="InterPro" id="IPR001305">
    <property type="entry name" value="HSP_DnaJ_Cys-rich_dom"/>
</dbReference>
<dbReference type="AlphaFoldDB" id="A0A9W6T397"/>
<keyword evidence="11" id="KW-1185">Reference proteome</keyword>
<keyword evidence="5" id="KW-0143">Chaperone</keyword>
<dbReference type="EMBL" id="BSXN01001441">
    <property type="protein sequence ID" value="GME73064.1"/>
    <property type="molecule type" value="Genomic_DNA"/>
</dbReference>
<dbReference type="CDD" id="cd06257">
    <property type="entry name" value="DnaJ"/>
    <property type="match status" value="1"/>
</dbReference>
<feature type="domain" description="CR-type" evidence="9">
    <location>
        <begin position="157"/>
        <end position="242"/>
    </location>
</feature>
<dbReference type="GO" id="GO:0006457">
    <property type="term" value="P:protein folding"/>
    <property type="evidence" value="ECO:0007669"/>
    <property type="project" value="InterPro"/>
</dbReference>
<dbReference type="GO" id="GO:0008270">
    <property type="term" value="F:zinc ion binding"/>
    <property type="evidence" value="ECO:0007669"/>
    <property type="project" value="UniProtKB-KW"/>
</dbReference>
<dbReference type="Proteomes" id="UP001165120">
    <property type="component" value="Unassembled WGS sequence"/>
</dbReference>
<reference evidence="10" key="1">
    <citation type="submission" date="2023-04" db="EMBL/GenBank/DDBJ databases">
        <title>Candida boidinii NBRC 10035.</title>
        <authorList>
            <person name="Ichikawa N."/>
            <person name="Sato H."/>
            <person name="Tonouchi N."/>
        </authorList>
    </citation>
    <scope>NUCLEOTIDE SEQUENCE</scope>
    <source>
        <strain evidence="10">NBRC 10035</strain>
    </source>
</reference>
<evidence type="ECO:0000256" key="1">
    <source>
        <dbReference type="ARBA" id="ARBA00022723"/>
    </source>
</evidence>
<dbReference type="SMART" id="SM00271">
    <property type="entry name" value="DnaJ"/>
    <property type="match status" value="1"/>
</dbReference>
<gene>
    <name evidence="10" type="ORF">Cboi02_000388600</name>
</gene>